<dbReference type="SMART" id="SM00760">
    <property type="entry name" value="Bac_DnaA_C"/>
    <property type="match status" value="1"/>
</dbReference>
<dbReference type="InterPro" id="IPR018312">
    <property type="entry name" value="Chromosome_initiator_DnaA_CS"/>
</dbReference>
<reference evidence="2" key="1">
    <citation type="journal article" date="2014" name="Front. Microbiol.">
        <title>High frequency of phylogenetically diverse reductive dehalogenase-homologous genes in deep subseafloor sedimentary metagenomes.</title>
        <authorList>
            <person name="Kawai M."/>
            <person name="Futagami T."/>
            <person name="Toyoda A."/>
            <person name="Takaki Y."/>
            <person name="Nishi S."/>
            <person name="Hori S."/>
            <person name="Arai W."/>
            <person name="Tsubouchi T."/>
            <person name="Morono Y."/>
            <person name="Uchiyama I."/>
            <person name="Ito T."/>
            <person name="Fujiyama A."/>
            <person name="Inagaki F."/>
            <person name="Takami H."/>
        </authorList>
    </citation>
    <scope>NUCLEOTIDE SEQUENCE</scope>
    <source>
        <strain evidence="2">Expedition CK06-06</strain>
    </source>
</reference>
<dbReference type="PANTHER" id="PTHR30050:SF2">
    <property type="entry name" value="CHROMOSOMAL REPLICATION INITIATOR PROTEIN DNAA"/>
    <property type="match status" value="1"/>
</dbReference>
<dbReference type="GO" id="GO:0006270">
    <property type="term" value="P:DNA replication initiation"/>
    <property type="evidence" value="ECO:0007669"/>
    <property type="project" value="InterPro"/>
</dbReference>
<sequence length="100" mass="11420">KRFVSPENIISTVCEHFSTEPEAIRSKRRSRDVVLPRQIIAYFLRDLSQLSLQNIGEMLGGRDHTTILHGLEKIKNDLTESSFLKNQLEALRVEILGKSS</sequence>
<dbReference type="GO" id="GO:0003688">
    <property type="term" value="F:DNA replication origin binding"/>
    <property type="evidence" value="ECO:0007669"/>
    <property type="project" value="InterPro"/>
</dbReference>
<dbReference type="CDD" id="cd06571">
    <property type="entry name" value="Bac_DnaA_C"/>
    <property type="match status" value="1"/>
</dbReference>
<evidence type="ECO:0000313" key="2">
    <source>
        <dbReference type="EMBL" id="GAG05737.1"/>
    </source>
</evidence>
<feature type="domain" description="Chromosomal replication initiator DnaA C-terminal" evidence="1">
    <location>
        <begin position="5"/>
        <end position="74"/>
    </location>
</feature>
<dbReference type="EMBL" id="BARS01025581">
    <property type="protein sequence ID" value="GAG05737.1"/>
    <property type="molecule type" value="Genomic_DNA"/>
</dbReference>
<dbReference type="AlphaFoldDB" id="X0V2U2"/>
<protein>
    <recommendedName>
        <fullName evidence="1">Chromosomal replication initiator DnaA C-terminal domain-containing protein</fullName>
    </recommendedName>
</protein>
<organism evidence="2">
    <name type="scientific">marine sediment metagenome</name>
    <dbReference type="NCBI Taxonomy" id="412755"/>
    <lineage>
        <taxon>unclassified sequences</taxon>
        <taxon>metagenomes</taxon>
        <taxon>ecological metagenomes</taxon>
    </lineage>
</organism>
<comment type="caution">
    <text evidence="2">The sequence shown here is derived from an EMBL/GenBank/DDBJ whole genome shotgun (WGS) entry which is preliminary data.</text>
</comment>
<dbReference type="PROSITE" id="PS01008">
    <property type="entry name" value="DNAA"/>
    <property type="match status" value="1"/>
</dbReference>
<gene>
    <name evidence="2" type="ORF">S01H1_40395</name>
</gene>
<evidence type="ECO:0000259" key="1">
    <source>
        <dbReference type="SMART" id="SM00760"/>
    </source>
</evidence>
<proteinExistence type="predicted"/>
<dbReference type="InterPro" id="IPR013159">
    <property type="entry name" value="DnaA_C"/>
</dbReference>
<dbReference type="GO" id="GO:0005886">
    <property type="term" value="C:plasma membrane"/>
    <property type="evidence" value="ECO:0007669"/>
    <property type="project" value="TreeGrafter"/>
</dbReference>
<dbReference type="Gene3D" id="1.10.1750.10">
    <property type="match status" value="1"/>
</dbReference>
<dbReference type="Pfam" id="PF08299">
    <property type="entry name" value="Bac_DnaA_C"/>
    <property type="match status" value="1"/>
</dbReference>
<dbReference type="GO" id="GO:0006275">
    <property type="term" value="P:regulation of DNA replication"/>
    <property type="evidence" value="ECO:0007669"/>
    <property type="project" value="InterPro"/>
</dbReference>
<dbReference type="InterPro" id="IPR010921">
    <property type="entry name" value="Trp_repressor/repl_initiator"/>
</dbReference>
<dbReference type="PANTHER" id="PTHR30050">
    <property type="entry name" value="CHROMOSOMAL REPLICATION INITIATOR PROTEIN DNAA"/>
    <property type="match status" value="1"/>
</dbReference>
<name>X0V2U2_9ZZZZ</name>
<dbReference type="GO" id="GO:0005524">
    <property type="term" value="F:ATP binding"/>
    <property type="evidence" value="ECO:0007669"/>
    <property type="project" value="InterPro"/>
</dbReference>
<dbReference type="SUPFAM" id="SSF48295">
    <property type="entry name" value="TrpR-like"/>
    <property type="match status" value="1"/>
</dbReference>
<feature type="non-terminal residue" evidence="2">
    <location>
        <position position="1"/>
    </location>
</feature>
<accession>X0V2U2</accession>